<protein>
    <submittedName>
        <fullName evidence="1">Uncharacterized protein</fullName>
    </submittedName>
</protein>
<organism evidence="1">
    <name type="scientific">bioreactor metagenome</name>
    <dbReference type="NCBI Taxonomy" id="1076179"/>
    <lineage>
        <taxon>unclassified sequences</taxon>
        <taxon>metagenomes</taxon>
        <taxon>ecological metagenomes</taxon>
    </lineage>
</organism>
<name>A0A644YXD8_9ZZZZ</name>
<dbReference type="EMBL" id="VSSQ01005848">
    <property type="protein sequence ID" value="MPM30654.1"/>
    <property type="molecule type" value="Genomic_DNA"/>
</dbReference>
<sequence length="214" mass="24316">MKWKRTALTLLLAAVVAIGVRTFFNWQDSSLNYRLENSERMEGVEYLPNFMSGRAFASGFDWDGETEEISVVIPDTVKFSRSSRTFRVTKLGGFRDRGIPCQFGPILPIGSGQGQGTFGESTYEPELLEELRQRYPGDPVRELNVRLHLGQFVSEIPLFASSLLYREKQGEGAIWRITYQVDCDENNQTFYARDGKLYLRADGTPVTQLSYGED</sequence>
<gene>
    <name evidence="1" type="ORF">SDC9_77204</name>
</gene>
<comment type="caution">
    <text evidence="1">The sequence shown here is derived from an EMBL/GenBank/DDBJ whole genome shotgun (WGS) entry which is preliminary data.</text>
</comment>
<evidence type="ECO:0000313" key="1">
    <source>
        <dbReference type="EMBL" id="MPM30654.1"/>
    </source>
</evidence>
<accession>A0A644YXD8</accession>
<reference evidence="1" key="1">
    <citation type="submission" date="2019-08" db="EMBL/GenBank/DDBJ databases">
        <authorList>
            <person name="Kucharzyk K."/>
            <person name="Murdoch R.W."/>
            <person name="Higgins S."/>
            <person name="Loffler F."/>
        </authorList>
    </citation>
    <scope>NUCLEOTIDE SEQUENCE</scope>
</reference>
<dbReference type="AlphaFoldDB" id="A0A644YXD8"/>
<proteinExistence type="predicted"/>